<name>A0ABP8DNW5_9ACTN</name>
<reference evidence="3" key="1">
    <citation type="journal article" date="2019" name="Int. J. Syst. Evol. Microbiol.">
        <title>The Global Catalogue of Microorganisms (GCM) 10K type strain sequencing project: providing services to taxonomists for standard genome sequencing and annotation.</title>
        <authorList>
            <consortium name="The Broad Institute Genomics Platform"/>
            <consortium name="The Broad Institute Genome Sequencing Center for Infectious Disease"/>
            <person name="Wu L."/>
            <person name="Ma J."/>
        </authorList>
    </citation>
    <scope>NUCLEOTIDE SEQUENCE [LARGE SCALE GENOMIC DNA]</scope>
    <source>
        <strain evidence="3">JCM 17441</strain>
    </source>
</reference>
<proteinExistence type="predicted"/>
<keyword evidence="1" id="KW-0812">Transmembrane</keyword>
<dbReference type="Proteomes" id="UP001500620">
    <property type="component" value="Unassembled WGS sequence"/>
</dbReference>
<organism evidence="2 3">
    <name type="scientific">Dactylosporangium darangshiense</name>
    <dbReference type="NCBI Taxonomy" id="579108"/>
    <lineage>
        <taxon>Bacteria</taxon>
        <taxon>Bacillati</taxon>
        <taxon>Actinomycetota</taxon>
        <taxon>Actinomycetes</taxon>
        <taxon>Micromonosporales</taxon>
        <taxon>Micromonosporaceae</taxon>
        <taxon>Dactylosporangium</taxon>
    </lineage>
</organism>
<evidence type="ECO:0000313" key="3">
    <source>
        <dbReference type="Proteomes" id="UP001500620"/>
    </source>
</evidence>
<feature type="transmembrane region" description="Helical" evidence="1">
    <location>
        <begin position="24"/>
        <end position="45"/>
    </location>
</feature>
<keyword evidence="3" id="KW-1185">Reference proteome</keyword>
<keyword evidence="1" id="KW-1133">Transmembrane helix</keyword>
<accession>A0ABP8DNW5</accession>
<evidence type="ECO:0000313" key="2">
    <source>
        <dbReference type="EMBL" id="GAA4260701.1"/>
    </source>
</evidence>
<comment type="caution">
    <text evidence="2">The sequence shown here is derived from an EMBL/GenBank/DDBJ whole genome shotgun (WGS) entry which is preliminary data.</text>
</comment>
<dbReference type="EMBL" id="BAABAT010000042">
    <property type="protein sequence ID" value="GAA4260701.1"/>
    <property type="molecule type" value="Genomic_DNA"/>
</dbReference>
<sequence>MAMCGMPKWVAIREAWVPFPAPGAAIITIRMIGLLSLVRTVAVLLHESCCGRRFGAWVR</sequence>
<gene>
    <name evidence="2" type="ORF">GCM10022255_090360</name>
</gene>
<protein>
    <submittedName>
        <fullName evidence="2">Uncharacterized protein</fullName>
    </submittedName>
</protein>
<evidence type="ECO:0000256" key="1">
    <source>
        <dbReference type="SAM" id="Phobius"/>
    </source>
</evidence>
<keyword evidence="1" id="KW-0472">Membrane</keyword>